<dbReference type="GO" id="GO:0019164">
    <property type="term" value="F:pyruvate synthase activity"/>
    <property type="evidence" value="ECO:0007669"/>
    <property type="project" value="UniProtKB-EC"/>
</dbReference>
<dbReference type="InterPro" id="IPR002880">
    <property type="entry name" value="Pyrv_Fd/Flavodoxin_OxRdtase_N"/>
</dbReference>
<dbReference type="InterPro" id="IPR029061">
    <property type="entry name" value="THDP-binding"/>
</dbReference>
<evidence type="ECO:0000256" key="5">
    <source>
        <dbReference type="ARBA" id="ARBA00044811"/>
    </source>
</evidence>
<evidence type="ECO:0000256" key="6">
    <source>
        <dbReference type="ARBA" id="ARBA00044814"/>
    </source>
</evidence>
<dbReference type="InterPro" id="IPR033412">
    <property type="entry name" value="PFOR_II"/>
</dbReference>
<keyword evidence="3" id="KW-0560">Oxidoreductase</keyword>
<evidence type="ECO:0000256" key="3">
    <source>
        <dbReference type="ARBA" id="ARBA00023002"/>
    </source>
</evidence>
<dbReference type="KEGG" id="mmil:sm9_0405"/>
<dbReference type="Gene3D" id="3.40.50.920">
    <property type="match status" value="1"/>
</dbReference>
<dbReference type="InterPro" id="IPR009014">
    <property type="entry name" value="Transketo_C/PFOR_II"/>
</dbReference>
<dbReference type="PANTHER" id="PTHR32154">
    <property type="entry name" value="PYRUVATE-FLAVODOXIN OXIDOREDUCTASE-RELATED"/>
    <property type="match status" value="1"/>
</dbReference>
<evidence type="ECO:0000256" key="2">
    <source>
        <dbReference type="ARBA" id="ARBA00012822"/>
    </source>
</evidence>
<dbReference type="AlphaFoldDB" id="A0A0U3CRE7"/>
<dbReference type="OrthoDB" id="372068at2157"/>
<proteinExistence type="predicted"/>
<dbReference type="EMBL" id="CP011266">
    <property type="protein sequence ID" value="ALT68207.1"/>
    <property type="molecule type" value="Genomic_DNA"/>
</dbReference>
<dbReference type="Pfam" id="PF01855">
    <property type="entry name" value="POR_N"/>
    <property type="match status" value="1"/>
</dbReference>
<reference evidence="10 11" key="1">
    <citation type="submission" date="2015-04" db="EMBL/GenBank/DDBJ databases">
        <title>The complete genome sequence of the rumen methanogen Methanobrevibacter millerae SM9.</title>
        <authorList>
            <person name="Leahy S.C."/>
            <person name="Kelly W.J."/>
            <person name="Pacheco D.M."/>
            <person name="Li D."/>
            <person name="Altermann E."/>
            <person name="Attwood G.T."/>
        </authorList>
    </citation>
    <scope>NUCLEOTIDE SEQUENCE [LARGE SCALE GENOMIC DNA]</scope>
    <source>
        <strain evidence="10 11">SM9</strain>
    </source>
</reference>
<dbReference type="NCBIfam" id="NF040682">
    <property type="entry name" value="PorA_Arch"/>
    <property type="match status" value="1"/>
</dbReference>
<dbReference type="Pfam" id="PF17147">
    <property type="entry name" value="PFOR_II"/>
    <property type="match status" value="1"/>
</dbReference>
<dbReference type="RefSeq" id="WP_058738549.1">
    <property type="nucleotide sequence ID" value="NZ_CP011266.1"/>
</dbReference>
<dbReference type="PANTHER" id="PTHR32154:SF0">
    <property type="entry name" value="PYRUVATE-FLAVODOXIN OXIDOREDUCTASE-RELATED"/>
    <property type="match status" value="1"/>
</dbReference>
<feature type="domain" description="Pyruvate flavodoxin/ferredoxin oxidoreductase pyrimidine binding" evidence="8">
    <location>
        <begin position="14"/>
        <end position="237"/>
    </location>
</feature>
<dbReference type="FunFam" id="3.40.50.970:FF:000012">
    <property type="entry name" value="Pyruvate:ferredoxin (Flavodoxin) oxidoreductase"/>
    <property type="match status" value="1"/>
</dbReference>
<evidence type="ECO:0000256" key="4">
    <source>
        <dbReference type="ARBA" id="ARBA00044787"/>
    </source>
</evidence>
<name>A0A0U3CRE7_9EURY</name>
<dbReference type="SUPFAM" id="SSF52518">
    <property type="entry name" value="Thiamin diphosphate-binding fold (THDP-binding)"/>
    <property type="match status" value="1"/>
</dbReference>
<evidence type="ECO:0000256" key="1">
    <source>
        <dbReference type="ARBA" id="ARBA00011595"/>
    </source>
</evidence>
<keyword evidence="10" id="KW-0670">Pyruvate</keyword>
<evidence type="ECO:0000259" key="8">
    <source>
        <dbReference type="Pfam" id="PF01855"/>
    </source>
</evidence>
<dbReference type="PATRIC" id="fig|230361.4.peg.418"/>
<dbReference type="SUPFAM" id="SSF52922">
    <property type="entry name" value="TK C-terminal domain-like"/>
    <property type="match status" value="1"/>
</dbReference>
<dbReference type="InterPro" id="IPR053390">
    <property type="entry name" value="Pyruvate_synthase_PorA"/>
</dbReference>
<dbReference type="InterPro" id="IPR050722">
    <property type="entry name" value="Pyruvate:ferred/Flavod_OxRd"/>
</dbReference>
<sequence length="381" mass="42072">MTKEIMTANKAVAEAARLAKPQVIPVYPITPQTTISEYLAQYVADEKIKANYVKVESEHSAISAAVGASSAGVRVFTATSSQGLMLMHEILFAAAGMRAPFVLADANRAISAPLNIWNDQQDSIAQRDAGWLQIYVENAQEALDTTLMAYKISENPKVLLPSMVCLDGFILTHTVEPVEIPDQEPVDEFLPPYKPEHAYLDPKDPMSIGNLADPDYYLEARHDMQIAMENSIDVIQETCDEFAEIFGRKYGLVEPYKTEDAEIIFVAMGSICSTIRVIVNQLRAQGEKVGLLKIRAYRPFPVEAIDEAVKNCQKLAVVDKNVTFGIGGALFTDVKAKIHKEAYGFIAGLGGRDITPESILEIYEKTKNPVKEVTWIGLKEE</sequence>
<evidence type="ECO:0000313" key="10">
    <source>
        <dbReference type="EMBL" id="ALT68207.1"/>
    </source>
</evidence>
<gene>
    <name evidence="10" type="primary">porA</name>
    <name evidence="10" type="ORF">sm9_0405</name>
</gene>
<evidence type="ECO:0000259" key="9">
    <source>
        <dbReference type="Pfam" id="PF17147"/>
    </source>
</evidence>
<dbReference type="CDD" id="cd07034">
    <property type="entry name" value="TPP_PYR_PFOR_IOR-alpha_like"/>
    <property type="match status" value="1"/>
</dbReference>
<comment type="catalytic activity">
    <reaction evidence="7">
        <text>2 oxidized [2Fe-2S]-[ferredoxin] + pyruvate + CoA = 2 reduced [2Fe-2S]-[ferredoxin] + acetyl-CoA + CO2 + H(+)</text>
        <dbReference type="Rhea" id="RHEA:12765"/>
        <dbReference type="Rhea" id="RHEA-COMP:10000"/>
        <dbReference type="Rhea" id="RHEA-COMP:10001"/>
        <dbReference type="ChEBI" id="CHEBI:15361"/>
        <dbReference type="ChEBI" id="CHEBI:15378"/>
        <dbReference type="ChEBI" id="CHEBI:16526"/>
        <dbReference type="ChEBI" id="CHEBI:33737"/>
        <dbReference type="ChEBI" id="CHEBI:33738"/>
        <dbReference type="ChEBI" id="CHEBI:57287"/>
        <dbReference type="ChEBI" id="CHEBI:57288"/>
        <dbReference type="EC" id="1.2.7.1"/>
    </reaction>
</comment>
<protein>
    <recommendedName>
        <fullName evidence="4">Pyruvate synthase subunit PorA</fullName>
        <ecNumber evidence="2">1.2.7.1</ecNumber>
    </recommendedName>
    <alternativeName>
        <fullName evidence="6">Pyruvate oxidoreductase alpha chain</fullName>
    </alternativeName>
    <alternativeName>
        <fullName evidence="5">Pyruvic-ferredoxin oxidoreductase subunit alpha</fullName>
    </alternativeName>
</protein>
<organism evidence="10 11">
    <name type="scientific">Methanobrevibacter millerae</name>
    <dbReference type="NCBI Taxonomy" id="230361"/>
    <lineage>
        <taxon>Archaea</taxon>
        <taxon>Methanobacteriati</taxon>
        <taxon>Methanobacteriota</taxon>
        <taxon>Methanomada group</taxon>
        <taxon>Methanobacteria</taxon>
        <taxon>Methanobacteriales</taxon>
        <taxon>Methanobacteriaceae</taxon>
        <taxon>Methanobrevibacter</taxon>
    </lineage>
</organism>
<dbReference type="FunFam" id="3.40.50.920:FF:000010">
    <property type="entry name" value="Pyruvate ferredoxin oxidoreductase, alpha subunit"/>
    <property type="match status" value="1"/>
</dbReference>
<dbReference type="Gene3D" id="3.40.50.970">
    <property type="match status" value="1"/>
</dbReference>
<feature type="domain" description="Pyruvate:ferredoxin oxidoreductase core" evidence="9">
    <location>
        <begin position="261"/>
        <end position="359"/>
    </location>
</feature>
<dbReference type="GO" id="GO:0006979">
    <property type="term" value="P:response to oxidative stress"/>
    <property type="evidence" value="ECO:0007669"/>
    <property type="project" value="TreeGrafter"/>
</dbReference>
<dbReference type="GeneID" id="26735380"/>
<comment type="subunit">
    <text evidence="1">Heterotetramer of one alpha, one beta, one delta and one gamma chain.</text>
</comment>
<keyword evidence="11" id="KW-1185">Reference proteome</keyword>
<accession>A0A0U3CRE7</accession>
<evidence type="ECO:0000313" key="11">
    <source>
        <dbReference type="Proteomes" id="UP000067738"/>
    </source>
</evidence>
<evidence type="ECO:0000256" key="7">
    <source>
        <dbReference type="ARBA" id="ARBA00049357"/>
    </source>
</evidence>
<dbReference type="EC" id="1.2.7.1" evidence="2"/>
<dbReference type="Proteomes" id="UP000067738">
    <property type="component" value="Chromosome"/>
</dbReference>